<dbReference type="Proteomes" id="UP001152049">
    <property type="component" value="Unassembled WGS sequence"/>
</dbReference>
<evidence type="ECO:0000256" key="2">
    <source>
        <dbReference type="ARBA" id="ARBA00010992"/>
    </source>
</evidence>
<feature type="transmembrane region" description="Helical" evidence="8">
    <location>
        <begin position="133"/>
        <end position="155"/>
    </location>
</feature>
<dbReference type="PANTHER" id="PTHR48022:SF59">
    <property type="entry name" value="MAJOR FACILITATOR SUPERFAMILY (MFS) PROFILE DOMAIN-CONTAINING PROTEIN"/>
    <property type="match status" value="1"/>
</dbReference>
<keyword evidence="11" id="KW-1185">Reference proteome</keyword>
<dbReference type="InterPro" id="IPR036259">
    <property type="entry name" value="MFS_trans_sf"/>
</dbReference>
<dbReference type="EMBL" id="JAOQAZ010000024">
    <property type="protein sequence ID" value="KAJ4253358.1"/>
    <property type="molecule type" value="Genomic_DNA"/>
</dbReference>
<feature type="transmembrane region" description="Helical" evidence="8">
    <location>
        <begin position="428"/>
        <end position="446"/>
    </location>
</feature>
<feature type="compositionally biased region" description="Basic and acidic residues" evidence="7">
    <location>
        <begin position="517"/>
        <end position="535"/>
    </location>
</feature>
<feature type="transmembrane region" description="Helical" evidence="8">
    <location>
        <begin position="360"/>
        <end position="378"/>
    </location>
</feature>
<feature type="transmembrane region" description="Helical" evidence="8">
    <location>
        <begin position="398"/>
        <end position="416"/>
    </location>
</feature>
<feature type="region of interest" description="Disordered" evidence="7">
    <location>
        <begin position="517"/>
        <end position="544"/>
    </location>
</feature>
<name>A0A9W8RV30_9HYPO</name>
<feature type="transmembrane region" description="Helical" evidence="8">
    <location>
        <begin position="79"/>
        <end position="97"/>
    </location>
</feature>
<feature type="transmembrane region" description="Helical" evidence="8">
    <location>
        <begin position="26"/>
        <end position="47"/>
    </location>
</feature>
<feature type="transmembrane region" description="Helical" evidence="8">
    <location>
        <begin position="197"/>
        <end position="218"/>
    </location>
</feature>
<evidence type="ECO:0000259" key="9">
    <source>
        <dbReference type="PROSITE" id="PS50850"/>
    </source>
</evidence>
<comment type="similarity">
    <text evidence="2">Belongs to the major facilitator superfamily. Sugar transporter (TC 2.A.1.1) family.</text>
</comment>
<comment type="subcellular location">
    <subcellularLocation>
        <location evidence="1">Membrane</location>
        <topology evidence="1">Multi-pass membrane protein</topology>
    </subcellularLocation>
</comment>
<feature type="domain" description="Major facilitator superfamily (MFS) profile" evidence="9">
    <location>
        <begin position="34"/>
        <end position="483"/>
    </location>
</feature>
<feature type="transmembrane region" description="Helical" evidence="8">
    <location>
        <begin position="329"/>
        <end position="351"/>
    </location>
</feature>
<evidence type="ECO:0000256" key="1">
    <source>
        <dbReference type="ARBA" id="ARBA00004141"/>
    </source>
</evidence>
<gene>
    <name evidence="10" type="ORF">NW762_010513</name>
</gene>
<dbReference type="InterPro" id="IPR020846">
    <property type="entry name" value="MFS_dom"/>
</dbReference>
<feature type="transmembrane region" description="Helical" evidence="8">
    <location>
        <begin position="458"/>
        <end position="479"/>
    </location>
</feature>
<evidence type="ECO:0000256" key="6">
    <source>
        <dbReference type="ARBA" id="ARBA00023136"/>
    </source>
</evidence>
<feature type="transmembrane region" description="Helical" evidence="8">
    <location>
        <begin position="109"/>
        <end position="127"/>
    </location>
</feature>
<dbReference type="PROSITE" id="PS50850">
    <property type="entry name" value="MFS"/>
    <property type="match status" value="1"/>
</dbReference>
<dbReference type="PANTHER" id="PTHR48022">
    <property type="entry name" value="PLASTIDIC GLUCOSE TRANSPORTER 4"/>
    <property type="match status" value="1"/>
</dbReference>
<accession>A0A9W8RV30</accession>
<reference evidence="10" key="1">
    <citation type="submission" date="2022-09" db="EMBL/GenBank/DDBJ databases">
        <title>Fusarium specimens isolated from Avocado Roots.</title>
        <authorList>
            <person name="Stajich J."/>
            <person name="Roper C."/>
            <person name="Heimlech-Rivalta G."/>
        </authorList>
    </citation>
    <scope>NUCLEOTIDE SEQUENCE</scope>
    <source>
        <strain evidence="10">CF00136</strain>
    </source>
</reference>
<dbReference type="InterPro" id="IPR003663">
    <property type="entry name" value="Sugar/inositol_transpt"/>
</dbReference>
<dbReference type="Pfam" id="PF00083">
    <property type="entry name" value="Sugar_tr"/>
    <property type="match status" value="1"/>
</dbReference>
<evidence type="ECO:0000256" key="8">
    <source>
        <dbReference type="SAM" id="Phobius"/>
    </source>
</evidence>
<proteinExistence type="inferred from homology"/>
<comment type="caution">
    <text evidence="10">The sequence shown here is derived from an EMBL/GenBank/DDBJ whole genome shotgun (WGS) entry which is preliminary data.</text>
</comment>
<organism evidence="10 11">
    <name type="scientific">Fusarium torreyae</name>
    <dbReference type="NCBI Taxonomy" id="1237075"/>
    <lineage>
        <taxon>Eukaryota</taxon>
        <taxon>Fungi</taxon>
        <taxon>Dikarya</taxon>
        <taxon>Ascomycota</taxon>
        <taxon>Pezizomycotina</taxon>
        <taxon>Sordariomycetes</taxon>
        <taxon>Hypocreomycetidae</taxon>
        <taxon>Hypocreales</taxon>
        <taxon>Nectriaceae</taxon>
        <taxon>Fusarium</taxon>
    </lineage>
</organism>
<keyword evidence="5 8" id="KW-1133">Transmembrane helix</keyword>
<feature type="transmembrane region" description="Helical" evidence="8">
    <location>
        <begin position="294"/>
        <end position="317"/>
    </location>
</feature>
<dbReference type="AlphaFoldDB" id="A0A9W8RV30"/>
<dbReference type="InterPro" id="IPR005828">
    <property type="entry name" value="MFS_sugar_transport-like"/>
</dbReference>
<protein>
    <recommendedName>
        <fullName evidence="9">Major facilitator superfamily (MFS) profile domain-containing protein</fullName>
    </recommendedName>
</protein>
<dbReference type="GO" id="GO:0005351">
    <property type="term" value="F:carbohydrate:proton symporter activity"/>
    <property type="evidence" value="ECO:0007669"/>
    <property type="project" value="TreeGrafter"/>
</dbReference>
<dbReference type="GO" id="GO:0016020">
    <property type="term" value="C:membrane"/>
    <property type="evidence" value="ECO:0007669"/>
    <property type="project" value="UniProtKB-SubCell"/>
</dbReference>
<evidence type="ECO:0000313" key="11">
    <source>
        <dbReference type="Proteomes" id="UP001152049"/>
    </source>
</evidence>
<dbReference type="InterPro" id="IPR050360">
    <property type="entry name" value="MFS_Sugar_Transporters"/>
</dbReference>
<evidence type="ECO:0000313" key="10">
    <source>
        <dbReference type="EMBL" id="KAJ4253358.1"/>
    </source>
</evidence>
<sequence>MNFTKYLRSPLAAYGKAIRETPRHIICNRTLILSALAFALGGIPGTWDQGTSATISSLPSFQKHFGITSGAKADQIRELVSLVYIGQAIGAALSFFFNDRIGRLWSYRLYIFVWLIGQLVAIFTPGIAGLYASRIICGSGIGGLSVIGPISLVEISPGEIRGLLTSWFVVFMGLGLFCGNFTVYGCFLHLSPTRLQYQLAWAIPCIIMGLAAVATFFLRETPKWLALKDRREEAIDALCALRSLPADAPRIQAEIREIEADIAKSRGAGDSSFGSILKEMFTVRSNLRRLQQTLVAYALAQMSGANSVTSYFIPIMSILGVSGGTQRSIFLSGMYALAKLGFSLFASFFFIDTLGRRKSLFIGISCQMLSHVYLGVFIKHHQEGPVSVAASETALAAIFIHAFGYAVGLLLLSYVFGGELWPNRLRSLGSAVSQTFHWILIYAIKFSVPSMLKSMDQWGAFIFFAGWCFLGLAYVFFVVPETSNMSTEEINAVFEGPLFTAYRRSKTNTIIGMEEYDHGDDGHSLNKVEEDKERGQQFNVEVGR</sequence>
<dbReference type="PRINTS" id="PR00171">
    <property type="entry name" value="SUGRTRNSPORT"/>
</dbReference>
<dbReference type="OrthoDB" id="5296287at2759"/>
<feature type="transmembrane region" description="Helical" evidence="8">
    <location>
        <begin position="167"/>
        <end position="191"/>
    </location>
</feature>
<keyword evidence="6 8" id="KW-0472">Membrane</keyword>
<dbReference type="SUPFAM" id="SSF103473">
    <property type="entry name" value="MFS general substrate transporter"/>
    <property type="match status" value="1"/>
</dbReference>
<evidence type="ECO:0000256" key="7">
    <source>
        <dbReference type="SAM" id="MobiDB-lite"/>
    </source>
</evidence>
<evidence type="ECO:0000256" key="4">
    <source>
        <dbReference type="ARBA" id="ARBA00022692"/>
    </source>
</evidence>
<keyword evidence="3" id="KW-0813">Transport</keyword>
<evidence type="ECO:0000256" key="5">
    <source>
        <dbReference type="ARBA" id="ARBA00022989"/>
    </source>
</evidence>
<dbReference type="Gene3D" id="1.20.1250.20">
    <property type="entry name" value="MFS general substrate transporter like domains"/>
    <property type="match status" value="1"/>
</dbReference>
<evidence type="ECO:0000256" key="3">
    <source>
        <dbReference type="ARBA" id="ARBA00022448"/>
    </source>
</evidence>
<keyword evidence="4 8" id="KW-0812">Transmembrane</keyword>